<keyword evidence="7" id="KW-0732">Signal</keyword>
<evidence type="ECO:0000256" key="2">
    <source>
        <dbReference type="ARBA" id="ARBA00022692"/>
    </source>
</evidence>
<feature type="compositionally biased region" description="Low complexity" evidence="5">
    <location>
        <begin position="155"/>
        <end position="195"/>
    </location>
</feature>
<evidence type="ECO:0000256" key="1">
    <source>
        <dbReference type="ARBA" id="ARBA00004167"/>
    </source>
</evidence>
<dbReference type="AlphaFoldDB" id="A0AAN7BFT5"/>
<dbReference type="InterPro" id="IPR051694">
    <property type="entry name" value="Immunoregulatory_rcpt-like"/>
</dbReference>
<keyword evidence="4 6" id="KW-0472">Membrane</keyword>
<comment type="caution">
    <text evidence="8">The sequence shown here is derived from an EMBL/GenBank/DDBJ whole genome shotgun (WGS) entry which is preliminary data.</text>
</comment>
<feature type="transmembrane region" description="Helical" evidence="6">
    <location>
        <begin position="202"/>
        <end position="225"/>
    </location>
</feature>
<protein>
    <recommendedName>
        <fullName evidence="10">Transmembrane protein</fullName>
    </recommendedName>
</protein>
<keyword evidence="2 6" id="KW-0812">Transmembrane</keyword>
<dbReference type="PANTHER" id="PTHR15549:SF30">
    <property type="entry name" value="MID2 DOMAIN-CONTAINING PROTEIN"/>
    <property type="match status" value="1"/>
</dbReference>
<evidence type="ECO:0000256" key="4">
    <source>
        <dbReference type="ARBA" id="ARBA00023136"/>
    </source>
</evidence>
<feature type="region of interest" description="Disordered" evidence="5">
    <location>
        <begin position="155"/>
        <end position="197"/>
    </location>
</feature>
<feature type="chain" id="PRO_5042917676" description="Transmembrane protein" evidence="7">
    <location>
        <begin position="35"/>
        <end position="313"/>
    </location>
</feature>
<gene>
    <name evidence="8" type="ORF">QBC38DRAFT_549243</name>
</gene>
<dbReference type="Proteomes" id="UP001301958">
    <property type="component" value="Unassembled WGS sequence"/>
</dbReference>
<dbReference type="PANTHER" id="PTHR15549">
    <property type="entry name" value="PAIRED IMMUNOGLOBULIN-LIKE TYPE 2 RECEPTOR"/>
    <property type="match status" value="1"/>
</dbReference>
<reference evidence="8" key="1">
    <citation type="journal article" date="2023" name="Mol. Phylogenet. Evol.">
        <title>Genome-scale phylogeny and comparative genomics of the fungal order Sordariales.</title>
        <authorList>
            <person name="Hensen N."/>
            <person name="Bonometti L."/>
            <person name="Westerberg I."/>
            <person name="Brannstrom I.O."/>
            <person name="Guillou S."/>
            <person name="Cros-Aarteil S."/>
            <person name="Calhoun S."/>
            <person name="Haridas S."/>
            <person name="Kuo A."/>
            <person name="Mondo S."/>
            <person name="Pangilinan J."/>
            <person name="Riley R."/>
            <person name="LaButti K."/>
            <person name="Andreopoulos B."/>
            <person name="Lipzen A."/>
            <person name="Chen C."/>
            <person name="Yan M."/>
            <person name="Daum C."/>
            <person name="Ng V."/>
            <person name="Clum A."/>
            <person name="Steindorff A."/>
            <person name="Ohm R.A."/>
            <person name="Martin F."/>
            <person name="Silar P."/>
            <person name="Natvig D.O."/>
            <person name="Lalanne C."/>
            <person name="Gautier V."/>
            <person name="Ament-Velasquez S.L."/>
            <person name="Kruys A."/>
            <person name="Hutchinson M.I."/>
            <person name="Powell A.J."/>
            <person name="Barry K."/>
            <person name="Miller A.N."/>
            <person name="Grigoriev I.V."/>
            <person name="Debuchy R."/>
            <person name="Gladieux P."/>
            <person name="Hiltunen Thoren M."/>
            <person name="Johannesson H."/>
        </authorList>
    </citation>
    <scope>NUCLEOTIDE SEQUENCE</scope>
    <source>
        <strain evidence="8">CBS 990.96</strain>
    </source>
</reference>
<dbReference type="EMBL" id="MU865471">
    <property type="protein sequence ID" value="KAK4222459.1"/>
    <property type="molecule type" value="Genomic_DNA"/>
</dbReference>
<feature type="signal peptide" evidence="7">
    <location>
        <begin position="1"/>
        <end position="34"/>
    </location>
</feature>
<name>A0AAN7BFT5_9PEZI</name>
<dbReference type="GO" id="GO:0016020">
    <property type="term" value="C:membrane"/>
    <property type="evidence" value="ECO:0007669"/>
    <property type="project" value="UniProtKB-SubCell"/>
</dbReference>
<evidence type="ECO:0000256" key="5">
    <source>
        <dbReference type="SAM" id="MobiDB-lite"/>
    </source>
</evidence>
<evidence type="ECO:0000256" key="6">
    <source>
        <dbReference type="SAM" id="Phobius"/>
    </source>
</evidence>
<proteinExistence type="predicted"/>
<dbReference type="GO" id="GO:0071944">
    <property type="term" value="C:cell periphery"/>
    <property type="evidence" value="ECO:0007669"/>
    <property type="project" value="UniProtKB-ARBA"/>
</dbReference>
<sequence length="313" mass="33395">MKADMYPLQSSAGHRRLFSVFVISCFLFFQQSLAQEVTRAPDIKGFLPHTAGGFQAIRCQTSSTFSRSGAFGACGPTTEGDFDFVTTCLPGGTAKYKFGGTMVCTGQFPNCYTITLFDTAPVESATQSWLEIGCGNSVVLTMKSLYWQTTASTTTTSAPSTFTTTTSGTLSGPVETGTSSAPPSSATTDPAAQPTKSSSSKAWIAGAVIGPLFGIALVAFGIWMWRRRRATKQWAGNDTAPAPQPYLAVAKQQYQQEVIPTNTNNLDWVKLHNGSPPPVSGYAGWEPDNRYSGVPRQVAPTELPANPNHSMLG</sequence>
<evidence type="ECO:0000256" key="3">
    <source>
        <dbReference type="ARBA" id="ARBA00022989"/>
    </source>
</evidence>
<organism evidence="8 9">
    <name type="scientific">Podospora fimiseda</name>
    <dbReference type="NCBI Taxonomy" id="252190"/>
    <lineage>
        <taxon>Eukaryota</taxon>
        <taxon>Fungi</taxon>
        <taxon>Dikarya</taxon>
        <taxon>Ascomycota</taxon>
        <taxon>Pezizomycotina</taxon>
        <taxon>Sordariomycetes</taxon>
        <taxon>Sordariomycetidae</taxon>
        <taxon>Sordariales</taxon>
        <taxon>Podosporaceae</taxon>
        <taxon>Podospora</taxon>
    </lineage>
</organism>
<keyword evidence="3 6" id="KW-1133">Transmembrane helix</keyword>
<keyword evidence="9" id="KW-1185">Reference proteome</keyword>
<evidence type="ECO:0000313" key="9">
    <source>
        <dbReference type="Proteomes" id="UP001301958"/>
    </source>
</evidence>
<evidence type="ECO:0008006" key="10">
    <source>
        <dbReference type="Google" id="ProtNLM"/>
    </source>
</evidence>
<comment type="subcellular location">
    <subcellularLocation>
        <location evidence="1">Membrane</location>
        <topology evidence="1">Single-pass membrane protein</topology>
    </subcellularLocation>
</comment>
<accession>A0AAN7BFT5</accession>
<evidence type="ECO:0000256" key="7">
    <source>
        <dbReference type="SAM" id="SignalP"/>
    </source>
</evidence>
<reference evidence="8" key="2">
    <citation type="submission" date="2023-05" db="EMBL/GenBank/DDBJ databases">
        <authorList>
            <consortium name="Lawrence Berkeley National Laboratory"/>
            <person name="Steindorff A."/>
            <person name="Hensen N."/>
            <person name="Bonometti L."/>
            <person name="Westerberg I."/>
            <person name="Brannstrom I.O."/>
            <person name="Guillou S."/>
            <person name="Cros-Aarteil S."/>
            <person name="Calhoun S."/>
            <person name="Haridas S."/>
            <person name="Kuo A."/>
            <person name="Mondo S."/>
            <person name="Pangilinan J."/>
            <person name="Riley R."/>
            <person name="Labutti K."/>
            <person name="Andreopoulos B."/>
            <person name="Lipzen A."/>
            <person name="Chen C."/>
            <person name="Yanf M."/>
            <person name="Daum C."/>
            <person name="Ng V."/>
            <person name="Clum A."/>
            <person name="Ohm R."/>
            <person name="Martin F."/>
            <person name="Silar P."/>
            <person name="Natvig D."/>
            <person name="Lalanne C."/>
            <person name="Gautier V."/>
            <person name="Ament-Velasquez S.L."/>
            <person name="Kruys A."/>
            <person name="Hutchinson M.I."/>
            <person name="Powell A.J."/>
            <person name="Barry K."/>
            <person name="Miller A.N."/>
            <person name="Grigoriev I.V."/>
            <person name="Debuchy R."/>
            <person name="Gladieux P."/>
            <person name="Thoren M.H."/>
            <person name="Johannesson H."/>
        </authorList>
    </citation>
    <scope>NUCLEOTIDE SEQUENCE</scope>
    <source>
        <strain evidence="8">CBS 990.96</strain>
    </source>
</reference>
<evidence type="ECO:0000313" key="8">
    <source>
        <dbReference type="EMBL" id="KAK4222459.1"/>
    </source>
</evidence>